<dbReference type="RefSeq" id="WP_188083518.1">
    <property type="nucleotide sequence ID" value="NZ_JACIEU010000016.1"/>
</dbReference>
<dbReference type="Proteomes" id="UP000590524">
    <property type="component" value="Unassembled WGS sequence"/>
</dbReference>
<reference evidence="2 3" key="1">
    <citation type="submission" date="2020-08" db="EMBL/GenBank/DDBJ databases">
        <title>Genomic Encyclopedia of Type Strains, Phase IV (KMG-IV): sequencing the most valuable type-strain genomes for metagenomic binning, comparative biology and taxonomic classification.</title>
        <authorList>
            <person name="Goeker M."/>
        </authorList>
    </citation>
    <scope>NUCLEOTIDE SEQUENCE [LARGE SCALE GENOMIC DNA]</scope>
    <source>
        <strain evidence="2 3">DSM 19371</strain>
    </source>
</reference>
<evidence type="ECO:0000256" key="1">
    <source>
        <dbReference type="SAM" id="SignalP"/>
    </source>
</evidence>
<dbReference type="AlphaFoldDB" id="A0A7W6LTA0"/>
<dbReference type="EMBL" id="JACIEU010000016">
    <property type="protein sequence ID" value="MBB4150054.1"/>
    <property type="molecule type" value="Genomic_DNA"/>
</dbReference>
<evidence type="ECO:0000313" key="2">
    <source>
        <dbReference type="EMBL" id="MBB4150054.1"/>
    </source>
</evidence>
<protein>
    <recommendedName>
        <fullName evidence="4">OmpA-like domain-containing protein</fullName>
    </recommendedName>
</protein>
<evidence type="ECO:0000313" key="3">
    <source>
        <dbReference type="Proteomes" id="UP000590524"/>
    </source>
</evidence>
<feature type="chain" id="PRO_5031299942" description="OmpA-like domain-containing protein" evidence="1">
    <location>
        <begin position="17"/>
        <end position="258"/>
    </location>
</feature>
<gene>
    <name evidence="2" type="ORF">GGQ90_003853</name>
</gene>
<dbReference type="SUPFAM" id="SSF103088">
    <property type="entry name" value="OmpA-like"/>
    <property type="match status" value="1"/>
</dbReference>
<feature type="signal peptide" evidence="1">
    <location>
        <begin position="1"/>
        <end position="16"/>
    </location>
</feature>
<evidence type="ECO:0008006" key="4">
    <source>
        <dbReference type="Google" id="ProtNLM"/>
    </source>
</evidence>
<keyword evidence="3" id="KW-1185">Reference proteome</keyword>
<sequence length="258" mass="28426">MKFLAVLGLLATASGAATTGAELRFLSCPVYRDTDAGKKSGCWLATDPASGIRYDITTAPTKADWNRAVLVEGRVAANPADNPCGGVVLEAARVSVLDRPCTRHMLPAEGFPGRKFVLPDRNVRPLYASHDLPPKPWVAQNFIIPFDFDSDFITYQLSDYYLDRAVSYALDVRASRVDIMAYAATKPTLVSGERLAEDRAIARSRAERVRDWFTMRGIPLQVVHIRWQDAKVPRPGPETDMLVAPSLRVVDIRITPGA</sequence>
<organism evidence="2 3">
    <name type="scientific">Sphingobium scionense</name>
    <dbReference type="NCBI Taxonomy" id="1404341"/>
    <lineage>
        <taxon>Bacteria</taxon>
        <taxon>Pseudomonadati</taxon>
        <taxon>Pseudomonadota</taxon>
        <taxon>Alphaproteobacteria</taxon>
        <taxon>Sphingomonadales</taxon>
        <taxon>Sphingomonadaceae</taxon>
        <taxon>Sphingobium</taxon>
    </lineage>
</organism>
<accession>A0A7W6LTA0</accession>
<dbReference type="InterPro" id="IPR036737">
    <property type="entry name" value="OmpA-like_sf"/>
</dbReference>
<proteinExistence type="predicted"/>
<name>A0A7W6LTA0_9SPHN</name>
<keyword evidence="1" id="KW-0732">Signal</keyword>
<comment type="caution">
    <text evidence="2">The sequence shown here is derived from an EMBL/GenBank/DDBJ whole genome shotgun (WGS) entry which is preliminary data.</text>
</comment>